<evidence type="ECO:0000256" key="3">
    <source>
        <dbReference type="SAM" id="SignalP"/>
    </source>
</evidence>
<feature type="transmembrane region" description="Helical" evidence="2">
    <location>
        <begin position="146"/>
        <end position="166"/>
    </location>
</feature>
<accession>A0A5E6MD63</accession>
<feature type="transmembrane region" description="Helical" evidence="2">
    <location>
        <begin position="178"/>
        <end position="197"/>
    </location>
</feature>
<protein>
    <submittedName>
        <fullName evidence="4">Uncharacterized protein</fullName>
    </submittedName>
</protein>
<proteinExistence type="predicted"/>
<keyword evidence="2" id="KW-1133">Transmembrane helix</keyword>
<evidence type="ECO:0000256" key="1">
    <source>
        <dbReference type="SAM" id="Coils"/>
    </source>
</evidence>
<feature type="transmembrane region" description="Helical" evidence="2">
    <location>
        <begin position="229"/>
        <end position="249"/>
    </location>
</feature>
<keyword evidence="5" id="KW-1185">Reference proteome</keyword>
<organism evidence="4 5">
    <name type="scientific">Methylacidimicrobium cyclopophantes</name>
    <dbReference type="NCBI Taxonomy" id="1041766"/>
    <lineage>
        <taxon>Bacteria</taxon>
        <taxon>Pseudomonadati</taxon>
        <taxon>Verrucomicrobiota</taxon>
        <taxon>Methylacidimicrobium</taxon>
    </lineage>
</organism>
<feature type="signal peptide" evidence="3">
    <location>
        <begin position="1"/>
        <end position="28"/>
    </location>
</feature>
<dbReference type="RefSeq" id="WP_142525044.1">
    <property type="nucleotide sequence ID" value="NZ_CABFUZ020000109.1"/>
</dbReference>
<comment type="caution">
    <text evidence="4">The sequence shown here is derived from an EMBL/GenBank/DDBJ whole genome shotgun (WGS) entry which is preliminary data.</text>
</comment>
<feature type="coiled-coil region" evidence="1">
    <location>
        <begin position="45"/>
        <end position="75"/>
    </location>
</feature>
<name>A0A5E6MD63_9BACT</name>
<evidence type="ECO:0000256" key="2">
    <source>
        <dbReference type="SAM" id="Phobius"/>
    </source>
</evidence>
<keyword evidence="1" id="KW-0175">Coiled coil</keyword>
<keyword evidence="3" id="KW-0732">Signal</keyword>
<dbReference type="Proteomes" id="UP000381693">
    <property type="component" value="Unassembled WGS sequence"/>
</dbReference>
<feature type="transmembrane region" description="Helical" evidence="2">
    <location>
        <begin position="114"/>
        <end position="134"/>
    </location>
</feature>
<evidence type="ECO:0000313" key="5">
    <source>
        <dbReference type="Proteomes" id="UP000381693"/>
    </source>
</evidence>
<reference evidence="4" key="1">
    <citation type="submission" date="2019-09" db="EMBL/GenBank/DDBJ databases">
        <authorList>
            <person name="Cremers G."/>
        </authorList>
    </citation>
    <scope>NUCLEOTIDE SEQUENCE [LARGE SCALE GENOMIC DNA]</scope>
    <source>
        <strain evidence="4">3B</strain>
    </source>
</reference>
<dbReference type="EMBL" id="CABFUZ020000109">
    <property type="protein sequence ID" value="VVM06221.1"/>
    <property type="molecule type" value="Genomic_DNA"/>
</dbReference>
<evidence type="ECO:0000313" key="4">
    <source>
        <dbReference type="EMBL" id="VVM06221.1"/>
    </source>
</evidence>
<keyword evidence="2" id="KW-0812">Transmembrane</keyword>
<dbReference type="OrthoDB" id="180204at2"/>
<dbReference type="AlphaFoldDB" id="A0A5E6MD63"/>
<feature type="chain" id="PRO_5022944032" evidence="3">
    <location>
        <begin position="29"/>
        <end position="556"/>
    </location>
</feature>
<sequence>MKRSASLGIALLVAAVAASLWRAPHAGAQYPVTVTSFTGQAGLLMQQIQQGIACIQQTNQQIQQQTLLLQQMEQGTKKSAAQLANLNQLKGYEAQLNQSPLAAMNLLGAMGGPLGMAFNGAGLVGAGLGYIGNLMGLSGMPLGMSWMPPFLLTGLNAAQLGAAQLLGNQFLGSGSPTLGAMLGNLGTMATAFAPMFLGGSNPLAMMGVGALGNLASLATMGASGGLNGLALPATLSGVLPSLLGGALMLGNGAFVRPSNPTDPAYQTAIWQGSGPQQAAFWITQAGLPNGSSTTSGLYHPITGPNANAAYGMSPVAPDIFTNGAWGAVQRYQINQSQNSGGSGTGIANPLDSYAQQNLPAIQAALLTTPPGEPVIPRSTSAYGVLPADIAIVPVQFGGGSLAGAAGTLVTGIGAAILQTFLGQMAANLQRIQQNYASEQINRQLYQHTQSVIATLQGLQSAAQGLAASFQGNPNLPIAQLAQFRMLVNSEINAKHQHLNTLQQQIEHHRQTRYGLLQEHEHIRQAMRQRTILDGGGSASALLNQINGRVNAGSNGA</sequence>
<gene>
    <name evidence="4" type="ORF">MAMC_00997</name>
</gene>
<keyword evidence="2" id="KW-0472">Membrane</keyword>
<feature type="transmembrane region" description="Helical" evidence="2">
    <location>
        <begin position="204"/>
        <end position="223"/>
    </location>
</feature>